<dbReference type="InterPro" id="IPR014001">
    <property type="entry name" value="Helicase_ATP-bd"/>
</dbReference>
<evidence type="ECO:0000256" key="2">
    <source>
        <dbReference type="PROSITE-ProRule" id="PRU00325"/>
    </source>
</evidence>
<dbReference type="Pfam" id="PF00271">
    <property type="entry name" value="Helicase_C"/>
    <property type="match status" value="1"/>
</dbReference>
<dbReference type="InterPro" id="IPR027417">
    <property type="entry name" value="P-loop_NTPase"/>
</dbReference>
<evidence type="ECO:0000313" key="6">
    <source>
        <dbReference type="EMBL" id="SSA43346.1"/>
    </source>
</evidence>
<accession>A0A2Y9AH80</accession>
<organism evidence="6 7">
    <name type="scientific">Georgenia satyanarayanai</name>
    <dbReference type="NCBI Taxonomy" id="860221"/>
    <lineage>
        <taxon>Bacteria</taxon>
        <taxon>Bacillati</taxon>
        <taxon>Actinomycetota</taxon>
        <taxon>Actinomycetes</taxon>
        <taxon>Micrococcales</taxon>
        <taxon>Bogoriellaceae</taxon>
        <taxon>Georgenia</taxon>
    </lineage>
</organism>
<protein>
    <submittedName>
        <fullName evidence="6">Helicase conserved C-terminal domain-containing protein</fullName>
    </submittedName>
</protein>
<proteinExistence type="predicted"/>
<dbReference type="GO" id="GO:0005524">
    <property type="term" value="F:ATP binding"/>
    <property type="evidence" value="ECO:0007669"/>
    <property type="project" value="InterPro"/>
</dbReference>
<evidence type="ECO:0000256" key="1">
    <source>
        <dbReference type="ARBA" id="ARBA00022801"/>
    </source>
</evidence>
<dbReference type="GO" id="GO:0004386">
    <property type="term" value="F:helicase activity"/>
    <property type="evidence" value="ECO:0007669"/>
    <property type="project" value="UniProtKB-KW"/>
</dbReference>
<dbReference type="Proteomes" id="UP000250222">
    <property type="component" value="Unassembled WGS sequence"/>
</dbReference>
<dbReference type="PROSITE" id="PS51192">
    <property type="entry name" value="HELICASE_ATP_BIND_1"/>
    <property type="match status" value="1"/>
</dbReference>
<dbReference type="InterPro" id="IPR000330">
    <property type="entry name" value="SNF2_N"/>
</dbReference>
<feature type="domain" description="SWIM-type" evidence="3">
    <location>
        <begin position="70"/>
        <end position="102"/>
    </location>
</feature>
<evidence type="ECO:0000259" key="5">
    <source>
        <dbReference type="PROSITE" id="PS51194"/>
    </source>
</evidence>
<evidence type="ECO:0000259" key="4">
    <source>
        <dbReference type="PROSITE" id="PS51192"/>
    </source>
</evidence>
<dbReference type="PANTHER" id="PTHR10799">
    <property type="entry name" value="SNF2/RAD54 HELICASE FAMILY"/>
    <property type="match status" value="1"/>
</dbReference>
<dbReference type="AlphaFoldDB" id="A0A2Y9AH80"/>
<dbReference type="EMBL" id="UETB01000008">
    <property type="protein sequence ID" value="SSA43346.1"/>
    <property type="molecule type" value="Genomic_DNA"/>
</dbReference>
<dbReference type="GO" id="GO:0008270">
    <property type="term" value="F:zinc ion binding"/>
    <property type="evidence" value="ECO:0007669"/>
    <property type="project" value="UniProtKB-KW"/>
</dbReference>
<dbReference type="InterPro" id="IPR038718">
    <property type="entry name" value="SNF2-like_sf"/>
</dbReference>
<dbReference type="SMART" id="SM00487">
    <property type="entry name" value="DEXDc"/>
    <property type="match status" value="1"/>
</dbReference>
<dbReference type="Pfam" id="PF00176">
    <property type="entry name" value="SNF2-rel_dom"/>
    <property type="match status" value="1"/>
</dbReference>
<keyword evidence="6" id="KW-0067">ATP-binding</keyword>
<dbReference type="Gene3D" id="3.40.50.300">
    <property type="entry name" value="P-loop containing nucleotide triphosphate hydrolases"/>
    <property type="match status" value="1"/>
</dbReference>
<keyword evidence="2" id="KW-0863">Zinc-finger</keyword>
<dbReference type="GO" id="GO:0016787">
    <property type="term" value="F:hydrolase activity"/>
    <property type="evidence" value="ECO:0007669"/>
    <property type="project" value="UniProtKB-KW"/>
</dbReference>
<dbReference type="SUPFAM" id="SSF52540">
    <property type="entry name" value="P-loop containing nucleoside triphosphate hydrolases"/>
    <property type="match status" value="2"/>
</dbReference>
<dbReference type="InterPro" id="IPR001650">
    <property type="entry name" value="Helicase_C-like"/>
</dbReference>
<keyword evidence="1" id="KW-0378">Hydrolase</keyword>
<dbReference type="InterPro" id="IPR007527">
    <property type="entry name" value="Znf_SWIM"/>
</dbReference>
<dbReference type="PROSITE" id="PS51194">
    <property type="entry name" value="HELICASE_CTER"/>
    <property type="match status" value="1"/>
</dbReference>
<reference evidence="6 7" key="1">
    <citation type="submission" date="2016-10" db="EMBL/GenBank/DDBJ databases">
        <authorList>
            <person name="Cai Z."/>
        </authorList>
    </citation>
    <scope>NUCLEOTIDE SEQUENCE [LARGE SCALE GENOMIC DNA]</scope>
    <source>
        <strain evidence="6 7">CGMCC 1.10826</strain>
    </source>
</reference>
<dbReference type="OrthoDB" id="9760715at2"/>
<gene>
    <name evidence="6" type="ORF">SAMN05216184_108110</name>
</gene>
<dbReference type="RefSeq" id="WP_110852821.1">
    <property type="nucleotide sequence ID" value="NZ_QKLZ01000008.1"/>
</dbReference>
<name>A0A2Y9AH80_9MICO</name>
<feature type="domain" description="Helicase ATP-binding" evidence="4">
    <location>
        <begin position="628"/>
        <end position="791"/>
    </location>
</feature>
<feature type="domain" description="Helicase C-terminal" evidence="5">
    <location>
        <begin position="915"/>
        <end position="1073"/>
    </location>
</feature>
<dbReference type="PROSITE" id="PS50966">
    <property type="entry name" value="ZF_SWIM"/>
    <property type="match status" value="1"/>
</dbReference>
<keyword evidence="7" id="KW-1185">Reference proteome</keyword>
<sequence>MDLTESDVRALQNLTLPDDATLAQWFDHGTVERGTDYARRGMVQRLHVDPDERALFATVRGSGAASYQCFVVLYPGAQVSVHCTCPVRLGCKHGVAVVVAAREASTTGVRPAWERALDDAVTDAASGSGDPLGLQLERVVARGAAAAAAGRSAARIRMAPVTTGAKGQWVRTGVSWQTVRWTWSRYVPAHAEALRALIASHPHAYGTHVFLDELGPAVWPLLQQVVDAGVALVPHRSVKGEVTLSSTPADVTLDVTAHPIQDGVRVAPSVRVAGRTAGAHAVAFVGHPVHGVAVSDDGLVLAPLARPLPLGASELVTGEPLHIPPDGVDRFRRDFYPRLRRLLPVRSSDDAVDLPEVLAPVLLLSVEHLPEFVVRLAWSFRYQSGETVVDLPVGTDDDVAPAPEWVRDHAAEQRLLAALELPAELPRLTAAPPGRGPAPVTELRRLDAARFTEEGLDRLRRANPAVVVEVSGEVPDYRHVDVAPTISVSATDTPQGDWFDLEVAVELEGEPVPFGHLFRALATGEPHLFLPSGSYVSLDRPELDQLRQLITEAGGLHDEESGTLRVTAYQADLWQELVTLGVVAEQSERWRRTVDALLTGPPPGEVALPAGLRAELRSYQREGYEWISTLWDAGLGGILADDMGLGKTLQTLAAVQRAKETGRLTAPVLVVAPTSVVGGWAGEAARFTPELTVQTVEQTAAKARLPLAEHVAGADVVVTSYALLRLDFPSYDALDWSVLVLDEAQMVKNHQAKTHVCARKLAAPVKLAISGTPLENSLMDLWALLSITAPGLFPDPRDFTVAYRTPIERERDSAALDRLRRRTRPFIRRRTKEEVAQELPPKQEQVLTVPLSARHRKIYDTHLARERRKILGLVDDMDKNRFTIFRSLTLLRQLALAPGLVDADYEGVGSSKAEAFLEHLDELVSEGHRALVFSQFTGYLGLVRERLEQQGIDYCYLDGSTRGRAARIREFKEGQAPVFLISLKAGGVGLNLTEADYCFMLDPWWNPAVEEQAIDRTHRIGQDRTVMVYRMVAEGTIEEKVMALAERKRELAGRVLAEGTSTAAAPLSADDIRALLG</sequence>
<keyword evidence="6" id="KW-0547">Nucleotide-binding</keyword>
<dbReference type="SMART" id="SM00490">
    <property type="entry name" value="HELICc"/>
    <property type="match status" value="1"/>
</dbReference>
<evidence type="ECO:0000259" key="3">
    <source>
        <dbReference type="PROSITE" id="PS50966"/>
    </source>
</evidence>
<dbReference type="InterPro" id="IPR049730">
    <property type="entry name" value="SNF2/RAD54-like_C"/>
</dbReference>
<keyword evidence="2" id="KW-0862">Zinc</keyword>
<keyword evidence="2" id="KW-0479">Metal-binding</keyword>
<dbReference type="Gene3D" id="3.40.50.10810">
    <property type="entry name" value="Tandem AAA-ATPase domain"/>
    <property type="match status" value="1"/>
</dbReference>
<keyword evidence="6" id="KW-0347">Helicase</keyword>
<evidence type="ECO:0000313" key="7">
    <source>
        <dbReference type="Proteomes" id="UP000250222"/>
    </source>
</evidence>
<dbReference type="CDD" id="cd18793">
    <property type="entry name" value="SF2_C_SNF"/>
    <property type="match status" value="1"/>
</dbReference>